<keyword evidence="1" id="KW-1133">Transmembrane helix</keyword>
<keyword evidence="1" id="KW-0472">Membrane</keyword>
<dbReference type="AlphaFoldDB" id="A0A8J3GEV2"/>
<name>A0A8J3GEV2_9BACT</name>
<dbReference type="NCBIfam" id="TIGR02532">
    <property type="entry name" value="IV_pilin_GFxxxE"/>
    <property type="match status" value="1"/>
</dbReference>
<evidence type="ECO:0000313" key="2">
    <source>
        <dbReference type="EMBL" id="GHC06313.1"/>
    </source>
</evidence>
<dbReference type="EMBL" id="BMXG01000015">
    <property type="protein sequence ID" value="GHC06313.1"/>
    <property type="molecule type" value="Genomic_DNA"/>
</dbReference>
<dbReference type="PROSITE" id="PS00409">
    <property type="entry name" value="PROKAR_NTER_METHYL"/>
    <property type="match status" value="1"/>
</dbReference>
<dbReference type="Proteomes" id="UP000642829">
    <property type="component" value="Unassembled WGS sequence"/>
</dbReference>
<comment type="caution">
    <text evidence="2">The sequence shown here is derived from an EMBL/GenBank/DDBJ whole genome shotgun (WGS) entry which is preliminary data.</text>
</comment>
<proteinExistence type="predicted"/>
<dbReference type="Pfam" id="PF07963">
    <property type="entry name" value="N_methyl"/>
    <property type="match status" value="1"/>
</dbReference>
<organism evidence="2 3">
    <name type="scientific">Cerasicoccus arenae</name>
    <dbReference type="NCBI Taxonomy" id="424488"/>
    <lineage>
        <taxon>Bacteria</taxon>
        <taxon>Pseudomonadati</taxon>
        <taxon>Verrucomicrobiota</taxon>
        <taxon>Opitutia</taxon>
        <taxon>Puniceicoccales</taxon>
        <taxon>Cerasicoccaceae</taxon>
        <taxon>Cerasicoccus</taxon>
    </lineage>
</organism>
<sequence length="137" mass="15410">MNYRTRASWPCSGMTLVEVMVAMSLVAMVMGSAFVALKPAMRASENSRLNVTANEILISEMERIRALNWDEAISLKDGDAFKTTIFDPRLSSRMRVSERESREDQLLVVLEVFWTDSTGKAQHARVVTFITQYGISA</sequence>
<dbReference type="RefSeq" id="WP_189515544.1">
    <property type="nucleotide sequence ID" value="NZ_BMXG01000015.1"/>
</dbReference>
<gene>
    <name evidence="2" type="ORF">GCM10007047_24280</name>
</gene>
<protein>
    <recommendedName>
        <fullName evidence="4">Prepilin-type N-terminal cleavage/methylation domain-containing protein</fullName>
    </recommendedName>
</protein>
<keyword evidence="3" id="KW-1185">Reference proteome</keyword>
<reference evidence="2" key="2">
    <citation type="submission" date="2020-09" db="EMBL/GenBank/DDBJ databases">
        <authorList>
            <person name="Sun Q."/>
            <person name="Kim S."/>
        </authorList>
    </citation>
    <scope>NUCLEOTIDE SEQUENCE</scope>
    <source>
        <strain evidence="2">KCTC 12870</strain>
    </source>
</reference>
<accession>A0A8J3GEV2</accession>
<keyword evidence="1" id="KW-0812">Transmembrane</keyword>
<dbReference type="InterPro" id="IPR012902">
    <property type="entry name" value="N_methyl_site"/>
</dbReference>
<feature type="transmembrane region" description="Helical" evidence="1">
    <location>
        <begin position="20"/>
        <end position="37"/>
    </location>
</feature>
<evidence type="ECO:0000256" key="1">
    <source>
        <dbReference type="SAM" id="Phobius"/>
    </source>
</evidence>
<reference evidence="2" key="1">
    <citation type="journal article" date="2014" name="Int. J. Syst. Evol. Microbiol.">
        <title>Complete genome sequence of Corynebacterium casei LMG S-19264T (=DSM 44701T), isolated from a smear-ripened cheese.</title>
        <authorList>
            <consortium name="US DOE Joint Genome Institute (JGI-PGF)"/>
            <person name="Walter F."/>
            <person name="Albersmeier A."/>
            <person name="Kalinowski J."/>
            <person name="Ruckert C."/>
        </authorList>
    </citation>
    <scope>NUCLEOTIDE SEQUENCE</scope>
    <source>
        <strain evidence="2">KCTC 12870</strain>
    </source>
</reference>
<evidence type="ECO:0008006" key="4">
    <source>
        <dbReference type="Google" id="ProtNLM"/>
    </source>
</evidence>
<evidence type="ECO:0000313" key="3">
    <source>
        <dbReference type="Proteomes" id="UP000642829"/>
    </source>
</evidence>